<dbReference type="Proteomes" id="UP000250369">
    <property type="component" value="Unassembled WGS sequence"/>
</dbReference>
<keyword evidence="7" id="KW-0175">Coiled coil</keyword>
<accession>A0A329LZP1</accession>
<evidence type="ECO:0000256" key="3">
    <source>
        <dbReference type="ARBA" id="ARBA00022553"/>
    </source>
</evidence>
<protein>
    <recommendedName>
        <fullName evidence="9">HAMP domain-containing protein</fullName>
    </recommendedName>
</protein>
<dbReference type="Gene3D" id="6.10.340.10">
    <property type="match status" value="1"/>
</dbReference>
<evidence type="ECO:0000313" key="10">
    <source>
        <dbReference type="EMBL" id="RAV12496.1"/>
    </source>
</evidence>
<feature type="transmembrane region" description="Helical" evidence="8">
    <location>
        <begin position="35"/>
        <end position="59"/>
    </location>
</feature>
<dbReference type="InterPro" id="IPR010559">
    <property type="entry name" value="Sig_transdc_His_kin_internal"/>
</dbReference>
<dbReference type="Pfam" id="PF06580">
    <property type="entry name" value="His_kinase"/>
    <property type="match status" value="1"/>
</dbReference>
<dbReference type="InterPro" id="IPR050640">
    <property type="entry name" value="Bact_2-comp_sensor_kinase"/>
</dbReference>
<keyword evidence="8" id="KW-0812">Transmembrane</keyword>
<dbReference type="SMART" id="SM00387">
    <property type="entry name" value="HATPase_c"/>
    <property type="match status" value="1"/>
</dbReference>
<dbReference type="SUPFAM" id="SSF158472">
    <property type="entry name" value="HAMP domain-like"/>
    <property type="match status" value="1"/>
</dbReference>
<feature type="transmembrane region" description="Helical" evidence="8">
    <location>
        <begin position="321"/>
        <end position="340"/>
    </location>
</feature>
<proteinExistence type="predicted"/>
<dbReference type="CDD" id="cd06225">
    <property type="entry name" value="HAMP"/>
    <property type="match status" value="1"/>
</dbReference>
<keyword evidence="2" id="KW-1003">Cell membrane</keyword>
<keyword evidence="5" id="KW-0418">Kinase</keyword>
<evidence type="ECO:0000256" key="1">
    <source>
        <dbReference type="ARBA" id="ARBA00004651"/>
    </source>
</evidence>
<evidence type="ECO:0000256" key="5">
    <source>
        <dbReference type="ARBA" id="ARBA00022777"/>
    </source>
</evidence>
<evidence type="ECO:0000256" key="4">
    <source>
        <dbReference type="ARBA" id="ARBA00022679"/>
    </source>
</evidence>
<dbReference type="InterPro" id="IPR036890">
    <property type="entry name" value="HATPase_C_sf"/>
</dbReference>
<keyword evidence="4" id="KW-0808">Transferase</keyword>
<dbReference type="PANTHER" id="PTHR34220:SF7">
    <property type="entry name" value="SENSOR HISTIDINE KINASE YPDA"/>
    <property type="match status" value="1"/>
</dbReference>
<name>A0A329LZP1_9BACL</name>
<dbReference type="GO" id="GO:0000155">
    <property type="term" value="F:phosphorelay sensor kinase activity"/>
    <property type="evidence" value="ECO:0007669"/>
    <property type="project" value="InterPro"/>
</dbReference>
<keyword evidence="8" id="KW-1133">Transmembrane helix</keyword>
<dbReference type="AlphaFoldDB" id="A0A329LZP1"/>
<feature type="domain" description="HAMP" evidence="9">
    <location>
        <begin position="342"/>
        <end position="395"/>
    </location>
</feature>
<dbReference type="InterPro" id="IPR003660">
    <property type="entry name" value="HAMP_dom"/>
</dbReference>
<evidence type="ECO:0000256" key="2">
    <source>
        <dbReference type="ARBA" id="ARBA00022475"/>
    </source>
</evidence>
<dbReference type="EMBL" id="QMFB01000033">
    <property type="protein sequence ID" value="RAV12496.1"/>
    <property type="molecule type" value="Genomic_DNA"/>
</dbReference>
<sequence>MPAGRTFSPGNRLCPHRRLIAMRMERTGKWRLQPLLLLAFVLFTGAMLLITTAIIYFGVSRVITEQTSETRLQLIAEMQKQLTARFREVEETALSISTHPKIIEAFSNKPADPYDNITIRKEVNQIVDRFWFAKASIKSIQIYSDRFDELAGMSSEHNLPLSLMSWLEDKDRLDQSDALWVKSHMEPNVQYNPKPVVTYISKIFTDKGGVGGYLAIHVAEETVFDLFKDRKRQAGTIVLLDSGGRLISQSGSSNDGGFDPTARPKWLTELLLLQDEGYKSAKIGGTSSLILFSAPNHAQWRILEMIPADELYRGVRTIRNIVLAIGLLGILLSFPAASYLSKRIIRPIPELLAGFKQIQGGNFNTQAAEQNPIVEFNQLSQSFNRMAAQLKELLAQLREEHRAKRQAEYAALQSQINPHFLYNTLDMINWMAARKGAHDVSQMASKLAKLFRISLSKGKTFIKLGDELEHGLLYAQIQQARFKDRFTYESYAEPALKELYVPKLILQPFIENAIIHGFPKQLERQGVVKVSAELRGESVLCLIIEDNGYGLPADWNGKGSEYGSPNADGTSGYGIGNVRQRIELYFGKAYTVQLTGCGTAGVRVEITLPRFDSTDELERYINRGDDRDEHLIG</sequence>
<dbReference type="Gene3D" id="3.30.565.10">
    <property type="entry name" value="Histidine kinase-like ATPase, C-terminal domain"/>
    <property type="match status" value="1"/>
</dbReference>
<keyword evidence="6 8" id="KW-0472">Membrane</keyword>
<evidence type="ECO:0000313" key="11">
    <source>
        <dbReference type="Proteomes" id="UP000250369"/>
    </source>
</evidence>
<organism evidence="10 11">
    <name type="scientific">Paenibacillus contaminans</name>
    <dbReference type="NCBI Taxonomy" id="450362"/>
    <lineage>
        <taxon>Bacteria</taxon>
        <taxon>Bacillati</taxon>
        <taxon>Bacillota</taxon>
        <taxon>Bacilli</taxon>
        <taxon>Bacillales</taxon>
        <taxon>Paenibacillaceae</taxon>
        <taxon>Paenibacillus</taxon>
    </lineage>
</organism>
<dbReference type="Pfam" id="PF00672">
    <property type="entry name" value="HAMP"/>
    <property type="match status" value="1"/>
</dbReference>
<dbReference type="PROSITE" id="PS50885">
    <property type="entry name" value="HAMP"/>
    <property type="match status" value="1"/>
</dbReference>
<dbReference type="PANTHER" id="PTHR34220">
    <property type="entry name" value="SENSOR HISTIDINE KINASE YPDA"/>
    <property type="match status" value="1"/>
</dbReference>
<comment type="caution">
    <text evidence="10">The sequence shown here is derived from an EMBL/GenBank/DDBJ whole genome shotgun (WGS) entry which is preliminary data.</text>
</comment>
<feature type="coiled-coil region" evidence="7">
    <location>
        <begin position="380"/>
        <end position="410"/>
    </location>
</feature>
<comment type="subcellular location">
    <subcellularLocation>
        <location evidence="1">Cell membrane</location>
        <topology evidence="1">Multi-pass membrane protein</topology>
    </subcellularLocation>
</comment>
<keyword evidence="11" id="KW-1185">Reference proteome</keyword>
<dbReference type="SMART" id="SM00304">
    <property type="entry name" value="HAMP"/>
    <property type="match status" value="1"/>
</dbReference>
<dbReference type="InterPro" id="IPR003594">
    <property type="entry name" value="HATPase_dom"/>
</dbReference>
<dbReference type="GO" id="GO:0005886">
    <property type="term" value="C:plasma membrane"/>
    <property type="evidence" value="ECO:0007669"/>
    <property type="project" value="UniProtKB-SubCell"/>
</dbReference>
<gene>
    <name evidence="10" type="ORF">DQG23_34780</name>
</gene>
<evidence type="ECO:0000256" key="8">
    <source>
        <dbReference type="SAM" id="Phobius"/>
    </source>
</evidence>
<evidence type="ECO:0000256" key="7">
    <source>
        <dbReference type="SAM" id="Coils"/>
    </source>
</evidence>
<keyword evidence="3" id="KW-0597">Phosphoprotein</keyword>
<dbReference type="SUPFAM" id="SSF55874">
    <property type="entry name" value="ATPase domain of HSP90 chaperone/DNA topoisomerase II/histidine kinase"/>
    <property type="match status" value="1"/>
</dbReference>
<evidence type="ECO:0000256" key="6">
    <source>
        <dbReference type="ARBA" id="ARBA00023136"/>
    </source>
</evidence>
<reference evidence="10 11" key="1">
    <citation type="journal article" date="2009" name="Int. J. Syst. Evol. Microbiol.">
        <title>Paenibacillus contaminans sp. nov., isolated from a contaminated laboratory plate.</title>
        <authorList>
            <person name="Chou J.H."/>
            <person name="Lee J.H."/>
            <person name="Lin M.C."/>
            <person name="Chang P.S."/>
            <person name="Arun A.B."/>
            <person name="Young C.C."/>
            <person name="Chen W.M."/>
        </authorList>
    </citation>
    <scope>NUCLEOTIDE SEQUENCE [LARGE SCALE GENOMIC DNA]</scope>
    <source>
        <strain evidence="10 11">CKOBP-6</strain>
    </source>
</reference>
<evidence type="ECO:0000259" key="9">
    <source>
        <dbReference type="PROSITE" id="PS50885"/>
    </source>
</evidence>